<dbReference type="AlphaFoldDB" id="A0A2P8HSJ6"/>
<proteinExistence type="predicted"/>
<feature type="domain" description="Glycoside hydrolase 123-like N-terminal" evidence="1">
    <location>
        <begin position="40"/>
        <end position="1006"/>
    </location>
</feature>
<dbReference type="Proteomes" id="UP000240971">
    <property type="component" value="Unassembled WGS sequence"/>
</dbReference>
<organism evidence="2 3">
    <name type="scientific">Chitinophaga niastensis</name>
    <dbReference type="NCBI Taxonomy" id="536980"/>
    <lineage>
        <taxon>Bacteria</taxon>
        <taxon>Pseudomonadati</taxon>
        <taxon>Bacteroidota</taxon>
        <taxon>Chitinophagia</taxon>
        <taxon>Chitinophagales</taxon>
        <taxon>Chitinophagaceae</taxon>
        <taxon>Chitinophaga</taxon>
    </lineage>
</organism>
<accession>A0A2P8HSJ6</accession>
<protein>
    <recommendedName>
        <fullName evidence="1">Glycoside hydrolase 123-like N-terminal domain-containing protein</fullName>
    </recommendedName>
</protein>
<dbReference type="Pfam" id="PF19543">
    <property type="entry name" value="GH123_N"/>
    <property type="match status" value="1"/>
</dbReference>
<gene>
    <name evidence="2" type="ORF">CLV51_101502</name>
</gene>
<name>A0A2P8HSJ6_CHINA</name>
<keyword evidence="3" id="KW-1185">Reference proteome</keyword>
<sequence>MHQHNHHSHIMKKGLMLAGFTFSFLAAATAQQVKYTVGNNNWDADSLGNHRAVVTFNGTDKVARVVIPWRRRDEHPELKRIIIQDAQTQKKITNVKTLVLNREQGDICFEPASGKGNYYIYYLPYKNEGRSNYPRGVYLTPEQTADNNWLQSVTATIKPNAIVKELEAVDAFNTFYPMEVIATVAEQQQLLLKHPAAGYLVFPEDRQFPIKMTDDLPQRWIQKGPSQAFAGEADKGEYYTFQLGVYARNEMKDVQISFADLTSTTGKTIPAAQLNCINTNGTTYDAQPFANKVNVAAGKIQAMWCGIDVPQTATPGTYKGIVTIKAADMPAMPVRLTLTVTNKLAVNSGFNEPWKQTRLKWLNSTLAQDNAVIAPYTALELKDSVISLLGRKVGINKDGFPAQIQTFFTPEMTSLSTQAKNIFTEPVHFHFTSAATGKDLKWESQGWQITSKDAGKISWKAINTTAGLQMEVNASLEFDGFIDYTVKVTALDEVGLKEITMHLPFDKGAAKYMMGLNQKGGVRPEKIDWKWDVKSKNQDGAWIGDVNAGLQFTLRDENYVRPLNTNFYLQKPLLLPTSWGNGDKGGITIGEKGKAILVNSYSGERTMHKGDVLYYNFHLIITPFHPVNTDFQWATRFYHKYNNLDSIKATGATVVNIHHGNEINPWINYPFIEWKKMKDYIDVAHSKGLKVKIYNTVRELSDHAWETFPLRSLGHEVYSPGKGGGFSWLQEHVGKDYIAAWFVPEFKDAAIINSGMNRWHNYYVEGMNWLVQNVGIDGIYLDDVAFDRITMKRIKRVLTQDGHPGIIDLHSANQYNKTDGFINSGMLYMEHFPYLNRLWFGEYFDYENNDPDFFLTEVSGIPFGLMGEMLQDGGNQWRGMVYGMTNRMPWTENSDPRPIWKVWDDFGMQGTKMIGYWVDNNPVKTNNPLVPATIYKKDGAVLISLASWAKEDTTIKLSIDWKALGIDPAKAVITAPDIRNFQQGQVFDKDAAIPVAKNKGWLLIIR</sequence>
<dbReference type="InterPro" id="IPR045711">
    <property type="entry name" value="GH123-like_N"/>
</dbReference>
<dbReference type="EMBL" id="PYAW01000001">
    <property type="protein sequence ID" value="PSL49172.1"/>
    <property type="molecule type" value="Genomic_DNA"/>
</dbReference>
<comment type="caution">
    <text evidence="2">The sequence shown here is derived from an EMBL/GenBank/DDBJ whole genome shotgun (WGS) entry which is preliminary data.</text>
</comment>
<evidence type="ECO:0000259" key="1">
    <source>
        <dbReference type="Pfam" id="PF19543"/>
    </source>
</evidence>
<dbReference type="Gene3D" id="3.20.20.80">
    <property type="entry name" value="Glycosidases"/>
    <property type="match status" value="1"/>
</dbReference>
<evidence type="ECO:0000313" key="2">
    <source>
        <dbReference type="EMBL" id="PSL49172.1"/>
    </source>
</evidence>
<evidence type="ECO:0000313" key="3">
    <source>
        <dbReference type="Proteomes" id="UP000240971"/>
    </source>
</evidence>
<reference evidence="2 3" key="1">
    <citation type="submission" date="2018-03" db="EMBL/GenBank/DDBJ databases">
        <title>Genomic Encyclopedia of Archaeal and Bacterial Type Strains, Phase II (KMG-II): from individual species to whole genera.</title>
        <authorList>
            <person name="Goeker M."/>
        </authorList>
    </citation>
    <scope>NUCLEOTIDE SEQUENCE [LARGE SCALE GENOMIC DNA]</scope>
    <source>
        <strain evidence="2 3">DSM 24859</strain>
    </source>
</reference>